<dbReference type="OrthoDB" id="516473at2"/>
<dbReference type="Proteomes" id="UP000076925">
    <property type="component" value="Unassembled WGS sequence"/>
</dbReference>
<proteinExistence type="predicted"/>
<dbReference type="EMBL" id="ANNX02000012">
    <property type="protein sequence ID" value="KYC43757.1"/>
    <property type="molecule type" value="Genomic_DNA"/>
</dbReference>
<keyword evidence="1" id="KW-1133">Transmembrane helix</keyword>
<protein>
    <submittedName>
        <fullName evidence="2">Uncharacterized protein</fullName>
    </submittedName>
</protein>
<feature type="transmembrane region" description="Helical" evidence="1">
    <location>
        <begin position="5"/>
        <end position="23"/>
    </location>
</feature>
<comment type="caution">
    <text evidence="2">The sequence shown here is derived from an EMBL/GenBank/DDBJ whole genome shotgun (WGS) entry which is preliminary data.</text>
</comment>
<keyword evidence="3" id="KW-1185">Reference proteome</keyword>
<keyword evidence="1" id="KW-0472">Membrane</keyword>
<dbReference type="STRING" id="128403.WA1_00910"/>
<gene>
    <name evidence="2" type="ORF">WA1_00910</name>
</gene>
<accession>A0A139XGE0</accession>
<dbReference type="AlphaFoldDB" id="A0A139XGE0"/>
<sequence length="163" mass="18384">MDWLALLRGTVFGGILLFLWSGITQNLTPWGIKSVGELDEQAGIGESLERISTKGLYYVKDKVAAFIAIKPETYYSMRRYFIIEFVTQVLVAAVLSAILLLTNTLSISTRLLLIGLVTLAGIFSIDLQYWNWWGFSNIYTVGVAVNRLTGYLLISFFLIRFIL</sequence>
<keyword evidence="1" id="KW-0812">Transmembrane</keyword>
<feature type="transmembrane region" description="Helical" evidence="1">
    <location>
        <begin position="80"/>
        <end position="101"/>
    </location>
</feature>
<feature type="transmembrane region" description="Helical" evidence="1">
    <location>
        <begin position="113"/>
        <end position="132"/>
    </location>
</feature>
<feature type="transmembrane region" description="Helical" evidence="1">
    <location>
        <begin position="138"/>
        <end position="159"/>
    </location>
</feature>
<organism evidence="2 3">
    <name type="scientific">Scytonema hofmannii PCC 7110</name>
    <dbReference type="NCBI Taxonomy" id="128403"/>
    <lineage>
        <taxon>Bacteria</taxon>
        <taxon>Bacillati</taxon>
        <taxon>Cyanobacteriota</taxon>
        <taxon>Cyanophyceae</taxon>
        <taxon>Nostocales</taxon>
        <taxon>Scytonemataceae</taxon>
        <taxon>Scytonema</taxon>
    </lineage>
</organism>
<name>A0A139XGE0_9CYAN</name>
<evidence type="ECO:0000313" key="3">
    <source>
        <dbReference type="Proteomes" id="UP000076925"/>
    </source>
</evidence>
<evidence type="ECO:0000313" key="2">
    <source>
        <dbReference type="EMBL" id="KYC43757.1"/>
    </source>
</evidence>
<reference evidence="2 3" key="1">
    <citation type="journal article" date="2013" name="Genome Biol. Evol.">
        <title>Genomes of Stigonematalean cyanobacteria (subsection V) and the evolution of oxygenic photosynthesis from prokaryotes to plastids.</title>
        <authorList>
            <person name="Dagan T."/>
            <person name="Roettger M."/>
            <person name="Stucken K."/>
            <person name="Landan G."/>
            <person name="Koch R."/>
            <person name="Major P."/>
            <person name="Gould S.B."/>
            <person name="Goremykin V.V."/>
            <person name="Rippka R."/>
            <person name="Tandeau de Marsac N."/>
            <person name="Gugger M."/>
            <person name="Lockhart P.J."/>
            <person name="Allen J.F."/>
            <person name="Brune I."/>
            <person name="Maus I."/>
            <person name="Puhler A."/>
            <person name="Martin W.F."/>
        </authorList>
    </citation>
    <scope>NUCLEOTIDE SEQUENCE [LARGE SCALE GENOMIC DNA]</scope>
    <source>
        <strain evidence="2 3">PCC 7110</strain>
    </source>
</reference>
<dbReference type="RefSeq" id="WP_017742108.1">
    <property type="nucleotide sequence ID" value="NZ_KQ976354.1"/>
</dbReference>
<evidence type="ECO:0000256" key="1">
    <source>
        <dbReference type="SAM" id="Phobius"/>
    </source>
</evidence>